<dbReference type="RefSeq" id="WP_151971799.1">
    <property type="nucleotide sequence ID" value="NZ_AP019860.1"/>
</dbReference>
<name>A0A5S9ITE1_UABAM</name>
<accession>A0A5S9ITE1</accession>
<gene>
    <name evidence="1" type="ORF">UABAM_06218</name>
</gene>
<dbReference type="AlphaFoldDB" id="A0A5S9ITE1"/>
<dbReference type="Gene3D" id="3.30.1370.130">
    <property type="match status" value="1"/>
</dbReference>
<dbReference type="SUPFAM" id="SSF48452">
    <property type="entry name" value="TPR-like"/>
    <property type="match status" value="1"/>
</dbReference>
<organism evidence="1 2">
    <name type="scientific">Uabimicrobium amorphum</name>
    <dbReference type="NCBI Taxonomy" id="2596890"/>
    <lineage>
        <taxon>Bacteria</taxon>
        <taxon>Pseudomonadati</taxon>
        <taxon>Planctomycetota</taxon>
        <taxon>Candidatus Uabimicrobiia</taxon>
        <taxon>Candidatus Uabimicrobiales</taxon>
        <taxon>Candidatus Uabimicrobiaceae</taxon>
        <taxon>Candidatus Uabimicrobium</taxon>
    </lineage>
</organism>
<proteinExistence type="predicted"/>
<keyword evidence="2" id="KW-1185">Reference proteome</keyword>
<protein>
    <recommendedName>
        <fullName evidence="3">Secretin/TonB short N-terminal domain-containing protein</fullName>
    </recommendedName>
</protein>
<dbReference type="EMBL" id="AP019860">
    <property type="protein sequence ID" value="BBM87803.1"/>
    <property type="molecule type" value="Genomic_DNA"/>
</dbReference>
<evidence type="ECO:0008006" key="3">
    <source>
        <dbReference type="Google" id="ProtNLM"/>
    </source>
</evidence>
<evidence type="ECO:0000313" key="2">
    <source>
        <dbReference type="Proteomes" id="UP000326354"/>
    </source>
</evidence>
<sequence>MKKLIFITLCFTSILFAQNQQLDLENLYEKAYFLETAQRDLQKSFTVYEAVLALNPEDDLAARCHLRIAEIYRKTNKNKQAKLTYQKILKNFAQQKEICQQVQKKLKEYYGAADSSASLLDKIKTTTITVDFKEAPLEDFIRFLAKTADINILVVEGMQIPITLKVKKVSVKALLDILPSITGVSYKVWNGIIIIGNLPVEWRIDSTSDSVPATTKEKEDYLQNNLLNVDFLETPSQDFFNFFAKTLDLNIVLTKEAQGKKINLSLRNVSAKNILQIACSLIDCRYHYQNSIIVIDHEDKYRSTSNEIYELPLQFTYDHPPVENQKFTVIITHKDPQSKITESDRYALQKKENNQYTMRLQFTAPFDISVQHPGYYPQKKFVKKLAKTVFAMQAKKRQLSFHIHNSKTKKMVLAKAVMVNAKQASFNDRYSPGQKLQVEIKCQGYKPFTTTVTVVPGKGPFIIDVPVVAE</sequence>
<dbReference type="Gene3D" id="1.25.40.10">
    <property type="entry name" value="Tetratricopeptide repeat domain"/>
    <property type="match status" value="1"/>
</dbReference>
<dbReference type="Proteomes" id="UP000326354">
    <property type="component" value="Chromosome"/>
</dbReference>
<dbReference type="InterPro" id="IPR011990">
    <property type="entry name" value="TPR-like_helical_dom_sf"/>
</dbReference>
<reference evidence="1 2" key="1">
    <citation type="submission" date="2019-08" db="EMBL/GenBank/DDBJ databases">
        <title>Complete genome sequence of Candidatus Uab amorphum.</title>
        <authorList>
            <person name="Shiratori T."/>
            <person name="Suzuki S."/>
            <person name="Kakizawa Y."/>
            <person name="Ishida K."/>
        </authorList>
    </citation>
    <scope>NUCLEOTIDE SEQUENCE [LARGE SCALE GENOMIC DNA]</scope>
    <source>
        <strain evidence="1 2">SRT547</strain>
    </source>
</reference>
<evidence type="ECO:0000313" key="1">
    <source>
        <dbReference type="EMBL" id="BBM87803.1"/>
    </source>
</evidence>
<dbReference type="KEGG" id="uam:UABAM_06218"/>